<comment type="caution">
    <text evidence="11">The sequence shown here is derived from an EMBL/GenBank/DDBJ whole genome shotgun (WGS) entry which is preliminary data.</text>
</comment>
<dbReference type="Pfam" id="PF10531">
    <property type="entry name" value="SLBB"/>
    <property type="match status" value="1"/>
</dbReference>
<comment type="cofactor">
    <cofactor evidence="8">
        <name>[4Fe-4S] cluster</name>
        <dbReference type="ChEBI" id="CHEBI:49883"/>
    </cofactor>
    <text evidence="8">Binds 2 [4Fe-4S] clusters per subunit.</text>
</comment>
<feature type="compositionally biased region" description="Polar residues" evidence="9">
    <location>
        <begin position="523"/>
        <end position="537"/>
    </location>
</feature>
<keyword evidence="8" id="KW-1278">Translocase</keyword>
<feature type="compositionally biased region" description="Basic and acidic residues" evidence="9">
    <location>
        <begin position="479"/>
        <end position="488"/>
    </location>
</feature>
<dbReference type="GO" id="GO:0005886">
    <property type="term" value="C:plasma membrane"/>
    <property type="evidence" value="ECO:0007669"/>
    <property type="project" value="UniProtKB-SubCell"/>
</dbReference>
<feature type="compositionally biased region" description="Low complexity" evidence="9">
    <location>
        <begin position="506"/>
        <end position="519"/>
    </location>
</feature>
<dbReference type="InterPro" id="IPR019554">
    <property type="entry name" value="Soluble_ligand-bd"/>
</dbReference>
<sequence length="553" mass="59937">MYVESSKGKIRRLWDFHGGLHLPDNKRQSLQTDLTSATMPALLILPLRQHIGEPAIPLVKPGDRVLKGEKIADNTAPVCAPIHAPTSGIIKGIEAHPIPHPSGMKGPAIVLEVDGKEEWTDLPAPISDFKNVDERLLLQRVREAGIVGLGGATFPAAIKLNPGKAIKTLIINGAECEPFITCDDRLMQDAPDRVLNGVRILQHILGAEECLIGIEDNKPDAISTLRSHLTDDDPIEVVRIPTLYPSGGEKQLIRILTGREVPSGGFPAQLGVICHNVATAAAIADAVLEGRPLISRLVTVTGEGIANPCNMEVPLGITAADLIEQAGGYTGKSSQLIMGGPMMGFNLSTDQVPITKGSNCLLAPSKEEVPTTGPALACIRCGRCAEACPVNLLPQQMYWFSRAKELEKVQDYNLFDCIECGCCSHVCPSHIPLVHYFRFAKTESWAKEKELQAADHAKKRHDFRLARLERLDAERKARLRKKKEDLGKKKPVKPAAKGEGAKKAAIEAAMKRAAAKKAAQLNPPKNTDNLTPAQQKQVDAVDKHRAETTADQE</sequence>
<dbReference type="SUPFAM" id="SSF46548">
    <property type="entry name" value="alpha-helical ferredoxin"/>
    <property type="match status" value="1"/>
</dbReference>
<organism evidence="11 12">
    <name type="scientific">endosymbiont of Escarpia spicata</name>
    <dbReference type="NCBI Taxonomy" id="2200908"/>
    <lineage>
        <taxon>Bacteria</taxon>
        <taxon>Pseudomonadati</taxon>
        <taxon>Pseudomonadota</taxon>
        <taxon>Gammaproteobacteria</taxon>
        <taxon>sulfur-oxidizing symbionts</taxon>
    </lineage>
</organism>
<evidence type="ECO:0000259" key="10">
    <source>
        <dbReference type="PROSITE" id="PS51379"/>
    </source>
</evidence>
<evidence type="ECO:0000256" key="9">
    <source>
        <dbReference type="SAM" id="MobiDB-lite"/>
    </source>
</evidence>
<comment type="subcellular location">
    <subcellularLocation>
        <location evidence="8">Cell inner membrane</location>
        <topology evidence="8">Peripheral membrane protein</topology>
    </subcellularLocation>
</comment>
<dbReference type="NCBIfam" id="NF003454">
    <property type="entry name" value="PRK05035.1"/>
    <property type="match status" value="1"/>
</dbReference>
<proteinExistence type="inferred from homology"/>
<dbReference type="GO" id="GO:0051539">
    <property type="term" value="F:4 iron, 4 sulfur cluster binding"/>
    <property type="evidence" value="ECO:0007669"/>
    <property type="project" value="UniProtKB-KW"/>
</dbReference>
<keyword evidence="6 8" id="KW-0408">Iron</keyword>
<feature type="compositionally biased region" description="Basic and acidic residues" evidence="9">
    <location>
        <begin position="539"/>
        <end position="553"/>
    </location>
</feature>
<evidence type="ECO:0000313" key="12">
    <source>
        <dbReference type="Proteomes" id="UP000254771"/>
    </source>
</evidence>
<dbReference type="NCBIfam" id="TIGR01945">
    <property type="entry name" value="rnfC"/>
    <property type="match status" value="1"/>
</dbReference>
<keyword evidence="12" id="KW-1185">Reference proteome</keyword>
<keyword evidence="3 8" id="KW-0479">Metal-binding</keyword>
<evidence type="ECO:0000256" key="1">
    <source>
        <dbReference type="ARBA" id="ARBA00022448"/>
    </source>
</evidence>
<evidence type="ECO:0000256" key="2">
    <source>
        <dbReference type="ARBA" id="ARBA00022485"/>
    </source>
</evidence>
<dbReference type="InterPro" id="IPR017896">
    <property type="entry name" value="4Fe4S_Fe-S-bd"/>
</dbReference>
<dbReference type="Pfam" id="PF13375">
    <property type="entry name" value="RnfC_N"/>
    <property type="match status" value="1"/>
</dbReference>
<feature type="domain" description="4Fe-4S ferredoxin-type" evidence="10">
    <location>
        <begin position="368"/>
        <end position="398"/>
    </location>
</feature>
<dbReference type="SUPFAM" id="SSF142019">
    <property type="entry name" value="Nqo1 FMN-binding domain-like"/>
    <property type="match status" value="1"/>
</dbReference>
<feature type="binding site" evidence="8">
    <location>
        <position position="423"/>
    </location>
    <ligand>
        <name>[4Fe-4S] cluster</name>
        <dbReference type="ChEBI" id="CHEBI:49883"/>
        <label>2</label>
    </ligand>
</feature>
<dbReference type="Gene3D" id="3.10.20.600">
    <property type="match status" value="1"/>
</dbReference>
<feature type="domain" description="4Fe-4S ferredoxin-type" evidence="10">
    <location>
        <begin position="408"/>
        <end position="437"/>
    </location>
</feature>
<dbReference type="Gene3D" id="3.40.50.11540">
    <property type="entry name" value="NADH-ubiquinone oxidoreductase 51kDa subunit"/>
    <property type="match status" value="1"/>
</dbReference>
<evidence type="ECO:0000313" key="11">
    <source>
        <dbReference type="EMBL" id="RDH81876.1"/>
    </source>
</evidence>
<dbReference type="InterPro" id="IPR010208">
    <property type="entry name" value="Ion_transpt_RnfC/RsxC"/>
</dbReference>
<keyword evidence="8" id="KW-0997">Cell inner membrane</keyword>
<feature type="binding site" evidence="8">
    <location>
        <position position="388"/>
    </location>
    <ligand>
        <name>[4Fe-4S] cluster</name>
        <dbReference type="ChEBI" id="CHEBI:49883"/>
        <label>2</label>
    </ligand>
</feature>
<dbReference type="AlphaFoldDB" id="A0A370DCI2"/>
<gene>
    <name evidence="8" type="primary">rnfC</name>
    <name evidence="11" type="ORF">DIZ78_15605</name>
</gene>
<dbReference type="InterPro" id="IPR037225">
    <property type="entry name" value="Nuo51_FMN-bd_sf"/>
</dbReference>
<feature type="binding site" evidence="8">
    <location>
        <position position="427"/>
    </location>
    <ligand>
        <name>[4Fe-4S] cluster</name>
        <dbReference type="ChEBI" id="CHEBI:49883"/>
        <label>1</label>
    </ligand>
</feature>
<evidence type="ECO:0000256" key="5">
    <source>
        <dbReference type="ARBA" id="ARBA00022982"/>
    </source>
</evidence>
<dbReference type="GO" id="GO:0022900">
    <property type="term" value="P:electron transport chain"/>
    <property type="evidence" value="ECO:0007669"/>
    <property type="project" value="UniProtKB-UniRule"/>
</dbReference>
<feature type="binding site" evidence="8">
    <location>
        <position position="378"/>
    </location>
    <ligand>
        <name>[4Fe-4S] cluster</name>
        <dbReference type="ChEBI" id="CHEBI:49883"/>
        <label>1</label>
    </ligand>
</feature>
<dbReference type="GO" id="GO:0009055">
    <property type="term" value="F:electron transfer activity"/>
    <property type="evidence" value="ECO:0007669"/>
    <property type="project" value="InterPro"/>
</dbReference>
<dbReference type="Pfam" id="PF12838">
    <property type="entry name" value="Fer4_7"/>
    <property type="match status" value="1"/>
</dbReference>
<keyword evidence="2 8" id="KW-0004">4Fe-4S</keyword>
<feature type="binding site" evidence="8">
    <location>
        <position position="420"/>
    </location>
    <ligand>
        <name>[4Fe-4S] cluster</name>
        <dbReference type="ChEBI" id="CHEBI:49883"/>
        <label>2</label>
    </ligand>
</feature>
<name>A0A370DCI2_9GAMM</name>
<comment type="function">
    <text evidence="8">Part of a membrane-bound complex that couples electron transfer with translocation of ions across the membrane.</text>
</comment>
<keyword evidence="5 8" id="KW-0249">Electron transport</keyword>
<dbReference type="HAMAP" id="MF_00461">
    <property type="entry name" value="RsxC_RnfC"/>
    <property type="match status" value="1"/>
</dbReference>
<reference evidence="11 12" key="1">
    <citation type="journal article" date="2018" name="ISME J.">
        <title>Endosymbiont genomes yield clues of tubeworm success.</title>
        <authorList>
            <person name="Li Y."/>
            <person name="Liles M.R."/>
            <person name="Halanych K.M."/>
        </authorList>
    </citation>
    <scope>NUCLEOTIDE SEQUENCE [LARGE SCALE GENOMIC DNA]</scope>
    <source>
        <strain evidence="11">A1462</strain>
    </source>
</reference>
<feature type="region of interest" description="Disordered" evidence="9">
    <location>
        <begin position="479"/>
        <end position="553"/>
    </location>
</feature>
<feature type="binding site" evidence="8">
    <location>
        <position position="384"/>
    </location>
    <ligand>
        <name>[4Fe-4S] cluster</name>
        <dbReference type="ChEBI" id="CHEBI:49883"/>
        <label>1</label>
    </ligand>
</feature>
<dbReference type="Proteomes" id="UP000254771">
    <property type="component" value="Unassembled WGS sequence"/>
</dbReference>
<comment type="subunit">
    <text evidence="8">The complex is composed of six subunits: RnfA, RnfB, RnfC, RnfD, RnfE and RnfG.</text>
</comment>
<dbReference type="InterPro" id="IPR017900">
    <property type="entry name" value="4Fe4S_Fe_S_CS"/>
</dbReference>
<accession>A0A370DCI2</accession>
<keyword evidence="1 8" id="KW-0813">Transport</keyword>
<evidence type="ECO:0000256" key="3">
    <source>
        <dbReference type="ARBA" id="ARBA00022723"/>
    </source>
</evidence>
<keyword evidence="8" id="KW-0472">Membrane</keyword>
<dbReference type="PANTHER" id="PTHR43034">
    <property type="entry name" value="ION-TRANSLOCATING OXIDOREDUCTASE COMPLEX SUBUNIT C"/>
    <property type="match status" value="1"/>
</dbReference>
<dbReference type="PROSITE" id="PS51379">
    <property type="entry name" value="4FE4S_FER_2"/>
    <property type="match status" value="2"/>
</dbReference>
<evidence type="ECO:0000256" key="8">
    <source>
        <dbReference type="HAMAP-Rule" id="MF_00461"/>
    </source>
</evidence>
<dbReference type="InterPro" id="IPR011538">
    <property type="entry name" value="Nuo51_FMN-bd"/>
</dbReference>
<keyword evidence="4 8" id="KW-0677">Repeat</keyword>
<evidence type="ECO:0000256" key="4">
    <source>
        <dbReference type="ARBA" id="ARBA00022737"/>
    </source>
</evidence>
<dbReference type="PROSITE" id="PS00198">
    <property type="entry name" value="4FE4S_FER_1"/>
    <property type="match status" value="1"/>
</dbReference>
<dbReference type="Gene3D" id="3.30.70.20">
    <property type="match status" value="1"/>
</dbReference>
<dbReference type="EMBL" id="QFXE01000021">
    <property type="protein sequence ID" value="RDH81876.1"/>
    <property type="molecule type" value="Genomic_DNA"/>
</dbReference>
<dbReference type="PANTHER" id="PTHR43034:SF2">
    <property type="entry name" value="ION-TRANSLOCATING OXIDOREDUCTASE COMPLEX SUBUNIT C"/>
    <property type="match status" value="1"/>
</dbReference>
<evidence type="ECO:0000256" key="7">
    <source>
        <dbReference type="ARBA" id="ARBA00023014"/>
    </source>
</evidence>
<keyword evidence="7 8" id="KW-0411">Iron-sulfur</keyword>
<feature type="binding site" evidence="8">
    <location>
        <position position="417"/>
    </location>
    <ligand>
        <name>[4Fe-4S] cluster</name>
        <dbReference type="ChEBI" id="CHEBI:49883"/>
        <label>2</label>
    </ligand>
</feature>
<dbReference type="Pfam" id="PF01512">
    <property type="entry name" value="Complex1_51K"/>
    <property type="match status" value="1"/>
</dbReference>
<evidence type="ECO:0000256" key="6">
    <source>
        <dbReference type="ARBA" id="ARBA00023004"/>
    </source>
</evidence>
<feature type="binding site" evidence="8">
    <location>
        <position position="381"/>
    </location>
    <ligand>
        <name>[4Fe-4S] cluster</name>
        <dbReference type="ChEBI" id="CHEBI:49883"/>
        <label>1</label>
    </ligand>
</feature>
<dbReference type="GO" id="GO:0046872">
    <property type="term" value="F:metal ion binding"/>
    <property type="evidence" value="ECO:0007669"/>
    <property type="project" value="UniProtKB-KW"/>
</dbReference>
<comment type="similarity">
    <text evidence="8">Belongs to the 4Fe4S bacterial-type ferredoxin family. RnfC subfamily.</text>
</comment>
<dbReference type="InterPro" id="IPR026902">
    <property type="entry name" value="RnfC_N"/>
</dbReference>
<protein>
    <recommendedName>
        <fullName evidence="8">Ion-translocating oxidoreductase complex subunit C</fullName>
        <ecNumber evidence="8">7.-.-.-</ecNumber>
    </recommendedName>
    <alternativeName>
        <fullName evidence="8">Rnf electron transport complex subunit C</fullName>
    </alternativeName>
</protein>
<keyword evidence="8" id="KW-1003">Cell membrane</keyword>
<dbReference type="EC" id="7.-.-.-" evidence="8"/>